<keyword evidence="2" id="KW-1185">Reference proteome</keyword>
<dbReference type="AlphaFoldDB" id="A0A8X7BS63"/>
<evidence type="ECO:0000313" key="2">
    <source>
        <dbReference type="Proteomes" id="UP000886998"/>
    </source>
</evidence>
<proteinExistence type="predicted"/>
<feature type="non-terminal residue" evidence="1">
    <location>
        <position position="1"/>
    </location>
</feature>
<name>A0A8X7BS63_9ARAC</name>
<accession>A0A8X7BS63</accession>
<comment type="caution">
    <text evidence="1">The sequence shown here is derived from an EMBL/GenBank/DDBJ whole genome shotgun (WGS) entry which is preliminary data.</text>
</comment>
<organism evidence="1 2">
    <name type="scientific">Trichonephila inaurata madagascariensis</name>
    <dbReference type="NCBI Taxonomy" id="2747483"/>
    <lineage>
        <taxon>Eukaryota</taxon>
        <taxon>Metazoa</taxon>
        <taxon>Ecdysozoa</taxon>
        <taxon>Arthropoda</taxon>
        <taxon>Chelicerata</taxon>
        <taxon>Arachnida</taxon>
        <taxon>Araneae</taxon>
        <taxon>Araneomorphae</taxon>
        <taxon>Entelegynae</taxon>
        <taxon>Araneoidea</taxon>
        <taxon>Nephilidae</taxon>
        <taxon>Trichonephila</taxon>
        <taxon>Trichonephila inaurata</taxon>
    </lineage>
</organism>
<gene>
    <name evidence="1" type="ORF">TNIN_149131</name>
</gene>
<protein>
    <submittedName>
        <fullName evidence="1">Uncharacterized protein</fullName>
    </submittedName>
</protein>
<dbReference type="Proteomes" id="UP000886998">
    <property type="component" value="Unassembled WGS sequence"/>
</dbReference>
<reference evidence="1" key="1">
    <citation type="submission" date="2020-08" db="EMBL/GenBank/DDBJ databases">
        <title>Multicomponent nature underlies the extraordinary mechanical properties of spider dragline silk.</title>
        <authorList>
            <person name="Kono N."/>
            <person name="Nakamura H."/>
            <person name="Mori M."/>
            <person name="Yoshida Y."/>
            <person name="Ohtoshi R."/>
            <person name="Malay A.D."/>
            <person name="Moran D.A.P."/>
            <person name="Tomita M."/>
            <person name="Numata K."/>
            <person name="Arakawa K."/>
        </authorList>
    </citation>
    <scope>NUCLEOTIDE SEQUENCE</scope>
</reference>
<dbReference type="EMBL" id="BMAV01002433">
    <property type="protein sequence ID" value="GFY41313.1"/>
    <property type="molecule type" value="Genomic_DNA"/>
</dbReference>
<evidence type="ECO:0000313" key="1">
    <source>
        <dbReference type="EMBL" id="GFY41313.1"/>
    </source>
</evidence>
<sequence>IALLEFNSGMASPWFLKLQKLKKDMPSVKSAKLWFQPFCSCSILHLKVSSVEKIRSPGTRQTAQVFQSTGKFKRDVLHRKIKKMDTL</sequence>